<dbReference type="PANTHER" id="PTHR40257:SF1">
    <property type="entry name" value="DUF1330 DOMAIN-CONTAINING PROTEIN"/>
    <property type="match status" value="1"/>
</dbReference>
<evidence type="ECO:0000313" key="2">
    <source>
        <dbReference type="Proteomes" id="UP000054321"/>
    </source>
</evidence>
<organism evidence="1 2">
    <name type="scientific">Oidiodendron maius (strain Zn)</name>
    <dbReference type="NCBI Taxonomy" id="913774"/>
    <lineage>
        <taxon>Eukaryota</taxon>
        <taxon>Fungi</taxon>
        <taxon>Dikarya</taxon>
        <taxon>Ascomycota</taxon>
        <taxon>Pezizomycotina</taxon>
        <taxon>Leotiomycetes</taxon>
        <taxon>Leotiomycetes incertae sedis</taxon>
        <taxon>Myxotrichaceae</taxon>
        <taxon>Oidiodendron</taxon>
    </lineage>
</organism>
<evidence type="ECO:0008006" key="3">
    <source>
        <dbReference type="Google" id="ProtNLM"/>
    </source>
</evidence>
<proteinExistence type="predicted"/>
<reference evidence="1 2" key="1">
    <citation type="submission" date="2014-04" db="EMBL/GenBank/DDBJ databases">
        <authorList>
            <consortium name="DOE Joint Genome Institute"/>
            <person name="Kuo A."/>
            <person name="Martino E."/>
            <person name="Perotto S."/>
            <person name="Kohler A."/>
            <person name="Nagy L.G."/>
            <person name="Floudas D."/>
            <person name="Copeland A."/>
            <person name="Barry K.W."/>
            <person name="Cichocki N."/>
            <person name="Veneault-Fourrey C."/>
            <person name="LaButti K."/>
            <person name="Lindquist E.A."/>
            <person name="Lipzen A."/>
            <person name="Lundell T."/>
            <person name="Morin E."/>
            <person name="Murat C."/>
            <person name="Sun H."/>
            <person name="Tunlid A."/>
            <person name="Henrissat B."/>
            <person name="Grigoriev I.V."/>
            <person name="Hibbett D.S."/>
            <person name="Martin F."/>
            <person name="Nordberg H.P."/>
            <person name="Cantor M.N."/>
            <person name="Hua S.X."/>
        </authorList>
    </citation>
    <scope>NUCLEOTIDE SEQUENCE [LARGE SCALE GENOMIC DNA]</scope>
    <source>
        <strain evidence="1 2">Zn</strain>
    </source>
</reference>
<name>A0A0C3GXJ2_OIDMZ</name>
<reference evidence="2" key="2">
    <citation type="submission" date="2015-01" db="EMBL/GenBank/DDBJ databases">
        <title>Evolutionary Origins and Diversification of the Mycorrhizal Mutualists.</title>
        <authorList>
            <consortium name="DOE Joint Genome Institute"/>
            <consortium name="Mycorrhizal Genomics Consortium"/>
            <person name="Kohler A."/>
            <person name="Kuo A."/>
            <person name="Nagy L.G."/>
            <person name="Floudas D."/>
            <person name="Copeland A."/>
            <person name="Barry K.W."/>
            <person name="Cichocki N."/>
            <person name="Veneault-Fourrey C."/>
            <person name="LaButti K."/>
            <person name="Lindquist E.A."/>
            <person name="Lipzen A."/>
            <person name="Lundell T."/>
            <person name="Morin E."/>
            <person name="Murat C."/>
            <person name="Riley R."/>
            <person name="Ohm R."/>
            <person name="Sun H."/>
            <person name="Tunlid A."/>
            <person name="Henrissat B."/>
            <person name="Grigoriev I.V."/>
            <person name="Hibbett D.S."/>
            <person name="Martin F."/>
        </authorList>
    </citation>
    <scope>NUCLEOTIDE SEQUENCE [LARGE SCALE GENOMIC DNA]</scope>
    <source>
        <strain evidence="2">Zn</strain>
    </source>
</reference>
<evidence type="ECO:0000313" key="1">
    <source>
        <dbReference type="EMBL" id="KIN00776.1"/>
    </source>
</evidence>
<dbReference type="Proteomes" id="UP000054321">
    <property type="component" value="Unassembled WGS sequence"/>
</dbReference>
<keyword evidence="2" id="KW-1185">Reference proteome</keyword>
<dbReference type="HOGENOM" id="CLU_085773_0_0_1"/>
<dbReference type="OrthoDB" id="265717at2759"/>
<gene>
    <name evidence="1" type="ORF">OIDMADRAFT_124616</name>
</gene>
<dbReference type="SUPFAM" id="SSF54909">
    <property type="entry name" value="Dimeric alpha+beta barrel"/>
    <property type="match status" value="1"/>
</dbReference>
<dbReference type="AlphaFoldDB" id="A0A0C3GXJ2"/>
<dbReference type="EMBL" id="KN832877">
    <property type="protein sequence ID" value="KIN00776.1"/>
    <property type="molecule type" value="Genomic_DNA"/>
</dbReference>
<dbReference type="InParanoid" id="A0A0C3GXJ2"/>
<sequence length="265" mass="30018">MPGLTLHLLSLEAGTGPQSFVKRLRDYPNVKVIVASRPRLVVTRPTYIDVCHLSTTKWDLLVLLQAPNNSIPAVFRPIIRCEYHISVGVPSKLIDNYPELDARLKRTAPSISLTGALGKPQQRKELLQISPESLKSMDDLFEEHNKPITMLNLLNFFPRGGKQSYFQYGQAFIPIAEKRGGYAKIVGNVVKPLASSGDSRADRLEQDWWNEISIVHYPSVKHFYDLIAGEDYQAINRQFRLTALRDTLLLCTTEFDVEETHTSKL</sequence>
<dbReference type="PANTHER" id="PTHR40257">
    <property type="match status" value="1"/>
</dbReference>
<protein>
    <recommendedName>
        <fullName evidence="3">DUF1330 domain-containing protein</fullName>
    </recommendedName>
</protein>
<accession>A0A0C3GXJ2</accession>
<dbReference type="InterPro" id="IPR011008">
    <property type="entry name" value="Dimeric_a/b-barrel"/>
</dbReference>
<dbReference type="Gene3D" id="3.30.70.100">
    <property type="match status" value="1"/>
</dbReference>